<dbReference type="Gene3D" id="1.25.10.10">
    <property type="entry name" value="Leucine-rich Repeat Variant"/>
    <property type="match status" value="1"/>
</dbReference>
<keyword evidence="1" id="KW-0677">Repeat</keyword>
<dbReference type="EMBL" id="JAHDYR010000062">
    <property type="protein sequence ID" value="KAG9390833.1"/>
    <property type="molecule type" value="Genomic_DNA"/>
</dbReference>
<comment type="caution">
    <text evidence="3">The sequence shown here is derived from an EMBL/GenBank/DDBJ whole genome shotgun (WGS) entry which is preliminary data.</text>
</comment>
<gene>
    <name evidence="3" type="ORF">J8273_7092</name>
</gene>
<dbReference type="PANTHER" id="PTHR19316">
    <property type="entry name" value="PROTEIN FOLDING REGULATOR"/>
    <property type="match status" value="1"/>
</dbReference>
<feature type="domain" description="Nucleotide exchange factor Fes1" evidence="2">
    <location>
        <begin position="22"/>
        <end position="91"/>
    </location>
</feature>
<proteinExistence type="predicted"/>
<dbReference type="SUPFAM" id="SSF48371">
    <property type="entry name" value="ARM repeat"/>
    <property type="match status" value="1"/>
</dbReference>
<evidence type="ECO:0000259" key="2">
    <source>
        <dbReference type="Pfam" id="PF08609"/>
    </source>
</evidence>
<evidence type="ECO:0000313" key="4">
    <source>
        <dbReference type="Proteomes" id="UP000717585"/>
    </source>
</evidence>
<dbReference type="AlphaFoldDB" id="A0A8J6DZK1"/>
<dbReference type="Proteomes" id="UP000717585">
    <property type="component" value="Unassembled WGS sequence"/>
</dbReference>
<dbReference type="InterPro" id="IPR011989">
    <property type="entry name" value="ARM-like"/>
</dbReference>
<evidence type="ECO:0000313" key="3">
    <source>
        <dbReference type="EMBL" id="KAG9390833.1"/>
    </source>
</evidence>
<dbReference type="PANTHER" id="PTHR19316:SF18">
    <property type="entry name" value="HSP70-BINDING PROTEIN 1"/>
    <property type="match status" value="1"/>
</dbReference>
<protein>
    <recommendedName>
        <fullName evidence="2">Nucleotide exchange factor Fes1 domain-containing protein</fullName>
    </recommendedName>
</protein>
<evidence type="ECO:0000256" key="1">
    <source>
        <dbReference type="ARBA" id="ARBA00022737"/>
    </source>
</evidence>
<dbReference type="GO" id="GO:0000774">
    <property type="term" value="F:adenyl-nucleotide exchange factor activity"/>
    <property type="evidence" value="ECO:0007669"/>
    <property type="project" value="TreeGrafter"/>
</dbReference>
<keyword evidence="4" id="KW-1185">Reference proteome</keyword>
<dbReference type="Pfam" id="PF08609">
    <property type="entry name" value="Fes1"/>
    <property type="match status" value="1"/>
</dbReference>
<name>A0A8J6DZK1_9EUKA</name>
<organism evidence="3 4">
    <name type="scientific">Carpediemonas membranifera</name>
    <dbReference type="NCBI Taxonomy" id="201153"/>
    <lineage>
        <taxon>Eukaryota</taxon>
        <taxon>Metamonada</taxon>
        <taxon>Carpediemonas-like organisms</taxon>
        <taxon>Carpediemonas</taxon>
    </lineage>
</organism>
<dbReference type="InterPro" id="IPR016024">
    <property type="entry name" value="ARM-type_fold"/>
</dbReference>
<sequence length="332" mass="36567">MALPSNPAWKALFEYVANTPDAFSNHENVQLDPERKKWLEAAINGSVIDENKHVQNLLDAITRPDLDEETTLQYLDALLTSIERLDIANNLHKYDPDGWLPLLHVMRSHDSTPATRAAAAQVISAAVQNNPVAQAEAMKRDVLAAAAECVTNKDPGVCSAGISVLSTMTRANPGILAQTIESEVLQNCLSVAMNTVINEPLDSNQHFRLALRVVFYLSVTLSQLKDDLRAKMISSNQPMREMICRLSNKIIDHARSKLEDFDGRVMDLAEKTLTMLQQLPRQDLDLCGTTACLSRLDGALQEVSEDAGLMADENDAASVNEMMTLVKGLMRS</sequence>
<dbReference type="InterPro" id="IPR013918">
    <property type="entry name" value="Nucleotide_exch_fac_Fes1"/>
</dbReference>
<dbReference type="InterPro" id="IPR050693">
    <property type="entry name" value="Hsp70_NEF-Inhibitors"/>
</dbReference>
<reference evidence="3" key="1">
    <citation type="submission" date="2021-05" db="EMBL/GenBank/DDBJ databases">
        <title>A free-living protist that lacks canonical eukaryotic 1 DNA replication and segregation systems.</title>
        <authorList>
            <person name="Salas-Leiva D.E."/>
            <person name="Tromer E.C."/>
            <person name="Curtis B.A."/>
            <person name="Jerlstrom-Hultqvist J."/>
            <person name="Kolisko M."/>
            <person name="Yi Z."/>
            <person name="Salas-Leiva J.S."/>
            <person name="Gallot-Lavallee L."/>
            <person name="Kops G.J.P.L."/>
            <person name="Archibald J.M."/>
            <person name="Simpson A.G.B."/>
            <person name="Roger A.J."/>
        </authorList>
    </citation>
    <scope>NUCLEOTIDE SEQUENCE</scope>
    <source>
        <strain evidence="3">BICM</strain>
    </source>
</reference>
<accession>A0A8J6DZK1</accession>
<dbReference type="GO" id="GO:0005783">
    <property type="term" value="C:endoplasmic reticulum"/>
    <property type="evidence" value="ECO:0007669"/>
    <property type="project" value="TreeGrafter"/>
</dbReference>